<dbReference type="KEGG" id="asau:88172328"/>
<keyword evidence="2" id="KW-1185">Reference proteome</keyword>
<dbReference type="Proteomes" id="UP001338582">
    <property type="component" value="Chromosome 2"/>
</dbReference>
<dbReference type="GeneID" id="88172328"/>
<protein>
    <submittedName>
        <fullName evidence="1">Uncharacterized protein</fullName>
    </submittedName>
</protein>
<accession>A0AAX4H666</accession>
<name>A0AAX4H666_9ASCO</name>
<dbReference type="EMBL" id="CP138895">
    <property type="protein sequence ID" value="WPK24008.1"/>
    <property type="molecule type" value="Genomic_DNA"/>
</dbReference>
<proteinExistence type="predicted"/>
<organism evidence="1 2">
    <name type="scientific">Australozyma saopauloensis</name>
    <dbReference type="NCBI Taxonomy" id="291208"/>
    <lineage>
        <taxon>Eukaryota</taxon>
        <taxon>Fungi</taxon>
        <taxon>Dikarya</taxon>
        <taxon>Ascomycota</taxon>
        <taxon>Saccharomycotina</taxon>
        <taxon>Pichiomycetes</taxon>
        <taxon>Metschnikowiaceae</taxon>
        <taxon>Australozyma</taxon>
    </lineage>
</organism>
<reference evidence="1 2" key="1">
    <citation type="submission" date="2023-10" db="EMBL/GenBank/DDBJ databases">
        <title>Draft Genome Sequence of Candida saopaulonensis from a very Premature Infant with Sepsis.</title>
        <authorList>
            <person name="Ning Y."/>
            <person name="Dai R."/>
            <person name="Xiao M."/>
            <person name="Xu Y."/>
            <person name="Yan Q."/>
            <person name="Zhang L."/>
        </authorList>
    </citation>
    <scope>NUCLEOTIDE SEQUENCE [LARGE SCALE GENOMIC DNA]</scope>
    <source>
        <strain evidence="1 2">19XY460</strain>
    </source>
</reference>
<dbReference type="RefSeq" id="XP_062876392.1">
    <property type="nucleotide sequence ID" value="XM_063020322.1"/>
</dbReference>
<dbReference type="Pfam" id="PF08700">
    <property type="entry name" value="VPS51_Exo84_N"/>
    <property type="match status" value="1"/>
</dbReference>
<evidence type="ECO:0000313" key="2">
    <source>
        <dbReference type="Proteomes" id="UP001338582"/>
    </source>
</evidence>
<gene>
    <name evidence="1" type="ORF">PUMCH_001262</name>
</gene>
<evidence type="ECO:0000313" key="1">
    <source>
        <dbReference type="EMBL" id="WPK24008.1"/>
    </source>
</evidence>
<dbReference type="AlphaFoldDB" id="A0AAX4H666"/>
<sequence>MTDSTVLLAPSIQDMTVDELFQTHLVRLIQRIYSEYTSQVSKAKRDLHTLVGEKYRDLIRIAEDVDKMCGESLSVDARLSDLSYRRSTHVQFGSSAASRFASKSRSIQAEQARNLLQTTILNNIINNKIIGFDLKLKTNSVPSTAALVHFAKLYHTVSSVFQQTFDSHPHILANYTRLRANFIAFLEKRLASSSFDSDDGDLASAKLLLRPSASWVELDALDLFDESFDEEDYEESSDWDSLGQQSSGYAVQSLPIVNILVAYIIVTSNDKQLNSTSKLAEHLIDLRFQYFVQQLDEFATGDRSQLENVNFFLIFSYIEKTCRMIQNHLIGDNFRNINSRLNGLKTWSPVDLIGFHNWLDTKVVQFPLENYSALDEDYFGLSKSSLAGFGSHLQTFMTRILVSLTSKDSNEPTSKLKLLYNSIASLRKVELLSSQNDTAAVSVLYFSHIHLASTFMKEILASVEQYVKEKQSELTTDISTLLAIPPAASRNSEPFTLDFVNSIDIDISNYIQTVIEIASLNDSLNSHSTSVSTLCKLKRWFYSQRSLLELFSAKSDIREKIQSVFTKSFRDGPTFDGWGDFSQAQIEQSFETLSANLKKSVVDCLLSFKQSLSESLLSIPDHNPVDSVQFLLSVILILRKNISVLNLPDSGVLLDFEEDACSLYDKIFEALLPEEESGNQFFTALSKPMYVSQTSEGATLPSGPHMYVYSFMSELASRMFKSSLFSEGELYTLYSDDEVRSIFVNTKNKWIMRRLLGNLSLDQLKLVPGQEDSTLEESKEPGEVTDDLTLGVQKLTDEVSSTAEDGDTAGVLQSFPARQLLANVAFVLQFTLGDEKLTANEHFVTFSEKLMQISEGGSLDEASIENILRSVSNFYQSGRETYMPLLLK</sequence>